<reference evidence="4" key="1">
    <citation type="submission" date="2021-03" db="EMBL/GenBank/DDBJ databases">
        <authorList>
            <person name="Wang G."/>
        </authorList>
    </citation>
    <scope>NUCLEOTIDE SEQUENCE</scope>
    <source>
        <strain evidence="4">KCTC 12899</strain>
    </source>
</reference>
<comment type="caution">
    <text evidence="4">The sequence shown here is derived from an EMBL/GenBank/DDBJ whole genome shotgun (WGS) entry which is preliminary data.</text>
</comment>
<comment type="subcellular location">
    <subcellularLocation>
        <location evidence="1">Membrane</location>
    </subcellularLocation>
</comment>
<dbReference type="Pfam" id="PF01103">
    <property type="entry name" value="Omp85"/>
    <property type="match status" value="1"/>
</dbReference>
<sequence>MRKKLIRFGATLLVILLLTLGFVHTPTFGDFVLDEIEALAADAGYTFQADGMRVNLFALSATLTGLRLSGPGLEVAINEVYVNADMAIGAEHIALDALRVDTGTIALTDELFASSPTPQPESSAPFKPPLIDIDRLEIKDIDTRFRDKNVPINAAFNQFRFDYAEDQFESSGLFPSAVAADITTPPLRFNLRGKSRHFLMYEDLALTLTGEDEQLKLSLTGAIKADFEPDLAFEAALQPALLKALLPADQVPPQLSGVAPVQLQGSLNDRLLKATLTTAYDTAALQQEQLATVTIPLSLTAETGWREAEMPTRIVLDLGDWGRAESDLRLPDQQVQGTLKLALNRLDQLVRDVPHLRELNLDGRFKLPTKDPQQGTASIKLAALGANLNLNVEGSLKNGILGFVGNGRLSPQSRLDFSGSYSDKLRIDADVALTGVQDLAPFVTLPDELCTETIALNIQRFTLDPGGDAVTWRIEKAAASIQNLSFGDLWRDDLFLSLGGDHRRLAGTLHALAGAQQQPMAVFQLQPEQQVWDQLTIAVEHFALPVSDYQIDTALFANGSGPLLNPNLQGATNVAVRNDNGQPLAKLDTLLHLEQQVLQLQQTTLRSAAVQADGNSTLFLEALLGDNPDAGLAWNTDLQVVGRENPDFVALIDQELPQFVVHLRGNQDLLQADVSLPRQDLTVAAMAFPLETPQPARFDIDPNAPSVAGNLDTLHIAGVNLRDLVLGVEETGLRIDGRLSLADIDTLKSTLGDSWPQDLVIDTLGGSFHAQADPTFEQLRGAFTLDGATWSFMEQPLTFEPVTVRYDGKLRVEPTKLTYLGVEVAVPDFEAPADVAVYVPVEIAVGDPRRIVDFLGEDWPEFLSLNIFRAQLALHAGLDGSDPQIDFEINELDADLAEKNLRIYNLTGRYAEGIFLDPGRIELAGIPMDVRENGEGFTLTTELTPNDFDMLAGGFAGGGRSQLTLDWINQPEQPQIKLRLEQLSGVLVYTEPWLEIEDLVLEMESGPNWSFTITRGVSNLNGGTLSLDGHLQPLAEDGAQVRIGIALTDVSLTEADYQIKMTNYLQWQYAPNVNQINGTVRLDKSLLVPDLGLKTLIEDQLNAGEELYFPDPFLEDIDLLVVVQATQPITIDTDLGFVELEVPAVVVGGNLAEPIVLEGQVFINEGSVVSLGKESIAFRDSQIQFEASRPNDPYLQLYMDYETLTGHTPINLISYASEVSQNLDGGNLAGLISNFLVGQVSSLISLESESSQTLFNSSFTLVVSRPLARRVITRYAYPLQDGAGKQRFELQLGPKYDSYVNFISQEDTLTTSLRHQRSFGYHEGKRPEIIRDRDFTPGDLPRWVRRKFRLSEEDEYTPTRWRHAEVDLRRRARERGYLTPEIEGEYDNHRLEVIVDLGDRVDIKLEETGFAQTEFKLSEDKLRRIMRRLGRDEETDKRMIADLIERMAAAEGYPSAFANVAKTDSGFVVELFTSQKINNIGLTFGEATPILEDLLKDKDWVNQFMLDWLSSESSARDRLRAILAARGYLNVNISRGDFVDMTHYRIPVDPGQRGILVEVYKNGEPVRSNLVGRPFEYGFLARVAQDLFPNKNARVKPIPQDGNIAINVMYSAPVEIQYDDLAIANEGRISDKNLNRFVGYRDSITKKKLIDAQNRLNETGAFRMVRLETQGEHAKLFLRERNRYSAGLEVNYDERNKAGYAIQFSDNMFLKRLDRFSMRAEHNNRIDDLLTQVRLRRLWWLPVDFQLSGRWTDNKEPIFTQVEDDDFFGQRRRSQQFETITEGSLEAIYKLTETQEVSAGVRMRRSTLNDISEVFGPDDEGKPNSDPANLLLSTENEFAVDALPINLTWVYRTLDNPTKPRSGLLLSLAVEHSIDGFGTDEAVEGTRWLGKMSRFQSWNKWLWTHRLESGIYRRTQDLEVSGGGTGSGSEVDTVFFLGGSTTMRGFDQEFAGPIGKELSATLDEDGVTILSPPTFRGLGGDAMFFMSEELTYHTNWYWIEVAGFVDTGWVWNKYDEMFDFSPAVTGGFGLGIDSPIGYFRFDWARPIYDDALQRVLDDSTNITPDDQEFARERALQEFTFRFGRTF</sequence>
<protein>
    <submittedName>
        <fullName evidence="4">BamA/TamA family outer membrane protein</fullName>
    </submittedName>
</protein>
<keyword evidence="2" id="KW-0472">Membrane</keyword>
<dbReference type="RefSeq" id="WP_207856355.1">
    <property type="nucleotide sequence ID" value="NZ_JAFREP010000001.1"/>
</dbReference>
<evidence type="ECO:0000313" key="4">
    <source>
        <dbReference type="EMBL" id="MBO1317122.1"/>
    </source>
</evidence>
<evidence type="ECO:0000256" key="2">
    <source>
        <dbReference type="ARBA" id="ARBA00023136"/>
    </source>
</evidence>
<dbReference type="Proteomes" id="UP000664417">
    <property type="component" value="Unassembled WGS sequence"/>
</dbReference>
<evidence type="ECO:0000256" key="1">
    <source>
        <dbReference type="ARBA" id="ARBA00004370"/>
    </source>
</evidence>
<dbReference type="Gene3D" id="2.40.160.50">
    <property type="entry name" value="membrane protein fhac: a member of the omp85/tpsb transporter family"/>
    <property type="match status" value="1"/>
</dbReference>
<evidence type="ECO:0000313" key="5">
    <source>
        <dbReference type="Proteomes" id="UP000664417"/>
    </source>
</evidence>
<evidence type="ECO:0000259" key="3">
    <source>
        <dbReference type="Pfam" id="PF01103"/>
    </source>
</evidence>
<feature type="domain" description="Bacterial surface antigen (D15)" evidence="3">
    <location>
        <begin position="1685"/>
        <end position="2086"/>
    </location>
</feature>
<dbReference type="GO" id="GO:0019867">
    <property type="term" value="C:outer membrane"/>
    <property type="evidence" value="ECO:0007669"/>
    <property type="project" value="InterPro"/>
</dbReference>
<dbReference type="InterPro" id="IPR000184">
    <property type="entry name" value="Bac_surfAg_D15"/>
</dbReference>
<proteinExistence type="predicted"/>
<organism evidence="4 5">
    <name type="scientific">Acanthopleuribacter pedis</name>
    <dbReference type="NCBI Taxonomy" id="442870"/>
    <lineage>
        <taxon>Bacteria</taxon>
        <taxon>Pseudomonadati</taxon>
        <taxon>Acidobacteriota</taxon>
        <taxon>Holophagae</taxon>
        <taxon>Acanthopleuribacterales</taxon>
        <taxon>Acanthopleuribacteraceae</taxon>
        <taxon>Acanthopleuribacter</taxon>
    </lineage>
</organism>
<dbReference type="EMBL" id="JAFREP010000001">
    <property type="protein sequence ID" value="MBO1317122.1"/>
    <property type="molecule type" value="Genomic_DNA"/>
</dbReference>
<keyword evidence="5" id="KW-1185">Reference proteome</keyword>
<name>A0A8J7PYR5_9BACT</name>
<accession>A0A8J7PYR5</accession>
<gene>
    <name evidence="4" type="ORF">J3U88_01535</name>
</gene>